<dbReference type="InterPro" id="IPR000700">
    <property type="entry name" value="PAS-assoc_C"/>
</dbReference>
<dbReference type="SUPFAM" id="SSF55073">
    <property type="entry name" value="Nucleotide cyclase"/>
    <property type="match status" value="1"/>
</dbReference>
<dbReference type="PROSITE" id="PS50885">
    <property type="entry name" value="HAMP"/>
    <property type="match status" value="1"/>
</dbReference>
<dbReference type="SUPFAM" id="SSF55785">
    <property type="entry name" value="PYP-like sensor domain (PAS domain)"/>
    <property type="match status" value="1"/>
</dbReference>
<dbReference type="NCBIfam" id="TIGR00229">
    <property type="entry name" value="sensory_box"/>
    <property type="match status" value="1"/>
</dbReference>
<dbReference type="Pfam" id="PF00990">
    <property type="entry name" value="GGDEF"/>
    <property type="match status" value="1"/>
</dbReference>
<dbReference type="InterPro" id="IPR003660">
    <property type="entry name" value="HAMP_dom"/>
</dbReference>
<dbReference type="SMART" id="SM00091">
    <property type="entry name" value="PAS"/>
    <property type="match status" value="1"/>
</dbReference>
<dbReference type="EC" id="2.7.7.65" evidence="6"/>
<name>A0A1A8XMZ0_9PROT</name>
<gene>
    <name evidence="6" type="ORF">ACCAA_340036</name>
</gene>
<feature type="transmembrane region" description="Helical" evidence="1">
    <location>
        <begin position="15"/>
        <end position="33"/>
    </location>
</feature>
<keyword evidence="6" id="KW-0808">Transferase</keyword>
<dbReference type="Gene3D" id="3.30.450.20">
    <property type="entry name" value="PAS domain"/>
    <property type="match status" value="2"/>
</dbReference>
<dbReference type="InterPro" id="IPR000160">
    <property type="entry name" value="GGDEF_dom"/>
</dbReference>
<dbReference type="InterPro" id="IPR029787">
    <property type="entry name" value="Nucleotide_cyclase"/>
</dbReference>
<proteinExistence type="predicted"/>
<dbReference type="InterPro" id="IPR035965">
    <property type="entry name" value="PAS-like_dom_sf"/>
</dbReference>
<evidence type="ECO:0000259" key="2">
    <source>
        <dbReference type="PROSITE" id="PS50112"/>
    </source>
</evidence>
<evidence type="ECO:0000256" key="1">
    <source>
        <dbReference type="SAM" id="Phobius"/>
    </source>
</evidence>
<dbReference type="CDD" id="cd12914">
    <property type="entry name" value="PDC1_DGC_like"/>
    <property type="match status" value="1"/>
</dbReference>
<dbReference type="CDD" id="cd00130">
    <property type="entry name" value="PAS"/>
    <property type="match status" value="1"/>
</dbReference>
<feature type="domain" description="PAS" evidence="2">
    <location>
        <begin position="371"/>
        <end position="407"/>
    </location>
</feature>
<evidence type="ECO:0000259" key="3">
    <source>
        <dbReference type="PROSITE" id="PS50113"/>
    </source>
</evidence>
<reference evidence="6 7" key="1">
    <citation type="submission" date="2016-06" db="EMBL/GenBank/DDBJ databases">
        <authorList>
            <person name="Kjaerup R.B."/>
            <person name="Dalgaard T.S."/>
            <person name="Juul-Madsen H.R."/>
        </authorList>
    </citation>
    <scope>NUCLEOTIDE SEQUENCE [LARGE SCALE GENOMIC DNA]</scope>
    <source>
        <strain evidence="6">3</strain>
    </source>
</reference>
<keyword evidence="1" id="KW-0472">Membrane</keyword>
<feature type="transmembrane region" description="Helical" evidence="1">
    <location>
        <begin position="293"/>
        <end position="312"/>
    </location>
</feature>
<evidence type="ECO:0000259" key="4">
    <source>
        <dbReference type="PROSITE" id="PS50885"/>
    </source>
</evidence>
<protein>
    <submittedName>
        <fullName evidence="6">Putative Diguanylate cyclase</fullName>
        <ecNumber evidence="6">2.7.7.65</ecNumber>
    </submittedName>
</protein>
<dbReference type="RefSeq" id="WP_186407205.1">
    <property type="nucleotide sequence ID" value="NZ_FLQX01000110.1"/>
</dbReference>
<dbReference type="Proteomes" id="UP000199169">
    <property type="component" value="Unassembled WGS sequence"/>
</dbReference>
<dbReference type="InterPro" id="IPR052163">
    <property type="entry name" value="DGC-Regulatory_Protein"/>
</dbReference>
<dbReference type="InterPro" id="IPR001610">
    <property type="entry name" value="PAC"/>
</dbReference>
<evidence type="ECO:0000313" key="7">
    <source>
        <dbReference type="Proteomes" id="UP000199169"/>
    </source>
</evidence>
<dbReference type="PANTHER" id="PTHR46663">
    <property type="entry name" value="DIGUANYLATE CYCLASE DGCT-RELATED"/>
    <property type="match status" value="1"/>
</dbReference>
<dbReference type="GO" id="GO:0016020">
    <property type="term" value="C:membrane"/>
    <property type="evidence" value="ECO:0007669"/>
    <property type="project" value="InterPro"/>
</dbReference>
<evidence type="ECO:0000313" key="6">
    <source>
        <dbReference type="EMBL" id="SBT06525.1"/>
    </source>
</evidence>
<dbReference type="STRING" id="1860102.ACCAA_340036"/>
<evidence type="ECO:0000259" key="5">
    <source>
        <dbReference type="PROSITE" id="PS50887"/>
    </source>
</evidence>
<dbReference type="CDD" id="cd18774">
    <property type="entry name" value="PDC2_HK_sensor"/>
    <property type="match status" value="1"/>
</dbReference>
<dbReference type="Gene3D" id="3.30.70.270">
    <property type="match status" value="1"/>
</dbReference>
<dbReference type="SMART" id="SM00267">
    <property type="entry name" value="GGDEF"/>
    <property type="match status" value="1"/>
</dbReference>
<dbReference type="AlphaFoldDB" id="A0A1A8XMZ0"/>
<dbReference type="NCBIfam" id="TIGR00254">
    <property type="entry name" value="GGDEF"/>
    <property type="match status" value="1"/>
</dbReference>
<dbReference type="PROSITE" id="PS50112">
    <property type="entry name" value="PAS"/>
    <property type="match status" value="1"/>
</dbReference>
<dbReference type="PANTHER" id="PTHR46663:SF3">
    <property type="entry name" value="SLL0267 PROTEIN"/>
    <property type="match status" value="1"/>
</dbReference>
<dbReference type="InterPro" id="IPR000014">
    <property type="entry name" value="PAS"/>
</dbReference>
<keyword evidence="6" id="KW-0548">Nucleotidyltransferase</keyword>
<dbReference type="FunFam" id="3.30.70.270:FF:000001">
    <property type="entry name" value="Diguanylate cyclase domain protein"/>
    <property type="match status" value="1"/>
</dbReference>
<dbReference type="GO" id="GO:0007165">
    <property type="term" value="P:signal transduction"/>
    <property type="evidence" value="ECO:0007669"/>
    <property type="project" value="InterPro"/>
</dbReference>
<dbReference type="Pfam" id="PF08448">
    <property type="entry name" value="PAS_4"/>
    <property type="match status" value="1"/>
</dbReference>
<keyword evidence="7" id="KW-1185">Reference proteome</keyword>
<dbReference type="CDD" id="cd01949">
    <property type="entry name" value="GGDEF"/>
    <property type="match status" value="1"/>
</dbReference>
<feature type="domain" description="GGDEF" evidence="5">
    <location>
        <begin position="526"/>
        <end position="673"/>
    </location>
</feature>
<keyword evidence="1" id="KW-1133">Transmembrane helix</keyword>
<feature type="domain" description="HAMP" evidence="4">
    <location>
        <begin position="313"/>
        <end position="366"/>
    </location>
</feature>
<keyword evidence="1" id="KW-0812">Transmembrane</keyword>
<dbReference type="InterPro" id="IPR043128">
    <property type="entry name" value="Rev_trsase/Diguanyl_cyclase"/>
</dbReference>
<dbReference type="EMBL" id="FLQX01000110">
    <property type="protein sequence ID" value="SBT06525.1"/>
    <property type="molecule type" value="Genomic_DNA"/>
</dbReference>
<dbReference type="InterPro" id="IPR013656">
    <property type="entry name" value="PAS_4"/>
</dbReference>
<sequence>MNVSIFQWRWLKTRITFFTLAIFLTSIWSLAFYTSRVLREDIEQLLGDQQFSTVSFIAADLNQELGGRFEVLAEVAASLTPDLLSHPAVVQKFLEGRLLLAARFNAGSFVVRLDGTAIADVPLSSGRMGVSYSDQDYIVAALRDGRATIGRPFIGKGMKGPVFVMATPIRDRSRQVIGALCGVTSLELPSFLDQLSKSSYGKTGGYVLVAPQYRLIVTATDPSRVMATLPGAGINPTIDRFIAGYEGTVVYVSAVGVEILTSSKRIPVVGWDMVAILPTAEAFAPIRAMQQRTLFATLFFTLLAAALTWWMVRRQLFPLVEAANMLAAVPETNEPPQPLPIARLDEIGELIGSFNRLLAILAQQEAALREQKEFFRLIAENLDGFVAVLDSEGRRLYNSPSYARLLGKRNISGTSSFADIHPDDRERVMGAFRQAVATGIGQRLEFRFVMADGRIRLLESRSGVIRDDAGRTKRVVVVSHDVTERKQAEDKIHHLAFHDALTRLPNRLTLDDRLRQAMVASKRSGCYGALMFIDLDNFKPLNDTHGHEFGDLLLIEVAGRLKSCIRETDTVARFGGDEFVVVLSDLQADEAESTAQVRTVAEKIRATLSQSYRLTITRDGKPDTSVEHQCTASIGVTLFISHGASPDTLLKWADAAMYQAKEEGRNRICFNQSQC</sequence>
<feature type="domain" description="PAC" evidence="3">
    <location>
        <begin position="442"/>
        <end position="494"/>
    </location>
</feature>
<dbReference type="PROSITE" id="PS50887">
    <property type="entry name" value="GGDEF"/>
    <property type="match status" value="1"/>
</dbReference>
<dbReference type="PROSITE" id="PS50113">
    <property type="entry name" value="PAC"/>
    <property type="match status" value="1"/>
</dbReference>
<dbReference type="SMART" id="SM00086">
    <property type="entry name" value="PAC"/>
    <property type="match status" value="1"/>
</dbReference>
<organism evidence="6 7">
    <name type="scientific">Candidatus Accumulibacter aalborgensis</name>
    <dbReference type="NCBI Taxonomy" id="1860102"/>
    <lineage>
        <taxon>Bacteria</taxon>
        <taxon>Pseudomonadati</taxon>
        <taxon>Pseudomonadota</taxon>
        <taxon>Betaproteobacteria</taxon>
        <taxon>Candidatus Accumulibacter</taxon>
    </lineage>
</organism>
<dbReference type="Gene3D" id="6.10.340.10">
    <property type="match status" value="1"/>
</dbReference>
<accession>A0A1A8XMZ0</accession>
<dbReference type="GO" id="GO:0052621">
    <property type="term" value="F:diguanylate cyclase activity"/>
    <property type="evidence" value="ECO:0007669"/>
    <property type="project" value="UniProtKB-EC"/>
</dbReference>